<dbReference type="Proteomes" id="UP000603708">
    <property type="component" value="Unassembled WGS sequence"/>
</dbReference>
<evidence type="ECO:0000313" key="3">
    <source>
        <dbReference type="Proteomes" id="UP000603708"/>
    </source>
</evidence>
<accession>A0A919G3E1</accession>
<gene>
    <name evidence="2" type="ORF">GCM10018793_25410</name>
</gene>
<proteinExistence type="predicted"/>
<dbReference type="EMBL" id="BNCD01000006">
    <property type="protein sequence ID" value="GHH77408.1"/>
    <property type="molecule type" value="Genomic_DNA"/>
</dbReference>
<name>A0A919G3E1_9ACTN</name>
<dbReference type="AlphaFoldDB" id="A0A919G3E1"/>
<sequence length="143" mass="15257">MHVPGGGLLLFGLLAVFFGALTAKYARRLVTVARMLRRGARTTGSCVRVEREPYNRSDATRHFFAFRTADGETVEFEDLAGWSMAKGTVVTVAYDPRDPARTATIAGRGNWSPVLQCLALVGGCSLGTAGFATLFLVQALGGT</sequence>
<reference evidence="2" key="2">
    <citation type="submission" date="2020-09" db="EMBL/GenBank/DDBJ databases">
        <authorList>
            <person name="Sun Q."/>
            <person name="Ohkuma M."/>
        </authorList>
    </citation>
    <scope>NUCLEOTIDE SEQUENCE</scope>
    <source>
        <strain evidence="2">JCM 5069</strain>
    </source>
</reference>
<evidence type="ECO:0000313" key="2">
    <source>
        <dbReference type="EMBL" id="GHH77408.1"/>
    </source>
</evidence>
<reference evidence="2" key="1">
    <citation type="journal article" date="2014" name="Int. J. Syst. Evol. Microbiol.">
        <title>Complete genome sequence of Corynebacterium casei LMG S-19264T (=DSM 44701T), isolated from a smear-ripened cheese.</title>
        <authorList>
            <consortium name="US DOE Joint Genome Institute (JGI-PGF)"/>
            <person name="Walter F."/>
            <person name="Albersmeier A."/>
            <person name="Kalinowski J."/>
            <person name="Ruckert C."/>
        </authorList>
    </citation>
    <scope>NUCLEOTIDE SEQUENCE</scope>
    <source>
        <strain evidence="2">JCM 5069</strain>
    </source>
</reference>
<dbReference type="Pfam" id="PF12158">
    <property type="entry name" value="DUF3592"/>
    <property type="match status" value="1"/>
</dbReference>
<dbReference type="InterPro" id="IPR021994">
    <property type="entry name" value="DUF3592"/>
</dbReference>
<protein>
    <recommendedName>
        <fullName evidence="1">DUF3592 domain-containing protein</fullName>
    </recommendedName>
</protein>
<feature type="domain" description="DUF3592" evidence="1">
    <location>
        <begin position="44"/>
        <end position="105"/>
    </location>
</feature>
<evidence type="ECO:0000259" key="1">
    <source>
        <dbReference type="Pfam" id="PF12158"/>
    </source>
</evidence>
<organism evidence="2 3">
    <name type="scientific">Streptomyces sulfonofaciens</name>
    <dbReference type="NCBI Taxonomy" id="68272"/>
    <lineage>
        <taxon>Bacteria</taxon>
        <taxon>Bacillati</taxon>
        <taxon>Actinomycetota</taxon>
        <taxon>Actinomycetes</taxon>
        <taxon>Kitasatosporales</taxon>
        <taxon>Streptomycetaceae</taxon>
        <taxon>Streptomyces</taxon>
    </lineage>
</organism>
<comment type="caution">
    <text evidence="2">The sequence shown here is derived from an EMBL/GenBank/DDBJ whole genome shotgun (WGS) entry which is preliminary data.</text>
</comment>
<keyword evidence="3" id="KW-1185">Reference proteome</keyword>
<dbReference type="RefSeq" id="WP_189931247.1">
    <property type="nucleotide sequence ID" value="NZ_BNCD01000006.1"/>
</dbReference>